<feature type="compositionally biased region" description="Pro residues" evidence="1">
    <location>
        <begin position="483"/>
        <end position="494"/>
    </location>
</feature>
<gene>
    <name evidence="2" type="ORF">HNQ36_001087</name>
</gene>
<evidence type="ECO:0000256" key="1">
    <source>
        <dbReference type="SAM" id="MobiDB-lite"/>
    </source>
</evidence>
<dbReference type="Gene3D" id="3.40.50.300">
    <property type="entry name" value="P-loop containing nucleotide triphosphate hydrolases"/>
    <property type="match status" value="1"/>
</dbReference>
<reference evidence="2 3" key="1">
    <citation type="submission" date="2020-08" db="EMBL/GenBank/DDBJ databases">
        <title>Genomic Encyclopedia of Type Strains, Phase IV (KMG-IV): sequencing the most valuable type-strain genomes for metagenomic binning, comparative biology and taxonomic classification.</title>
        <authorList>
            <person name="Goeker M."/>
        </authorList>
    </citation>
    <scope>NUCLEOTIDE SEQUENCE [LARGE SCALE GENOMIC DNA]</scope>
    <source>
        <strain evidence="2 3">DSM 17498</strain>
    </source>
</reference>
<dbReference type="RefSeq" id="WP_184082920.1">
    <property type="nucleotide sequence ID" value="NZ_JACHIJ010000002.1"/>
</dbReference>
<accession>A0A840MT63</accession>
<evidence type="ECO:0000313" key="2">
    <source>
        <dbReference type="EMBL" id="MBB5051133.1"/>
    </source>
</evidence>
<evidence type="ECO:0008006" key="4">
    <source>
        <dbReference type="Google" id="ProtNLM"/>
    </source>
</evidence>
<evidence type="ECO:0000313" key="3">
    <source>
        <dbReference type="Proteomes" id="UP000521227"/>
    </source>
</evidence>
<name>A0A840MT63_9BRAD</name>
<organism evidence="2 3">
    <name type="scientific">Afipia massiliensis</name>
    <dbReference type="NCBI Taxonomy" id="211460"/>
    <lineage>
        <taxon>Bacteria</taxon>
        <taxon>Pseudomonadati</taxon>
        <taxon>Pseudomonadota</taxon>
        <taxon>Alphaproteobacteria</taxon>
        <taxon>Hyphomicrobiales</taxon>
        <taxon>Nitrobacteraceae</taxon>
        <taxon>Afipia</taxon>
    </lineage>
</organism>
<dbReference type="Proteomes" id="UP000521227">
    <property type="component" value="Unassembled WGS sequence"/>
</dbReference>
<feature type="region of interest" description="Disordered" evidence="1">
    <location>
        <begin position="473"/>
        <end position="504"/>
    </location>
</feature>
<dbReference type="InterPro" id="IPR027417">
    <property type="entry name" value="P-loop_NTPase"/>
</dbReference>
<dbReference type="Gene3D" id="3.30.420.280">
    <property type="match status" value="1"/>
</dbReference>
<protein>
    <recommendedName>
        <fullName evidence="4">Terminase</fullName>
    </recommendedName>
</protein>
<comment type="caution">
    <text evidence="2">The sequence shown here is derived from an EMBL/GenBank/DDBJ whole genome shotgun (WGS) entry which is preliminary data.</text>
</comment>
<proteinExistence type="predicted"/>
<sequence length="504" mass="56046">MAAALAAEAAELNFDLHPKQDLAFNSPATEILYGGAAGGGKSHLMRIVAILWCASIPGLQVYLFRRLRDDLIKNHMEGPSGFRNLLSGWVACGFCVIIEDQIRFWNGSKIYLCHCKDEAHRFKYQGAEIHVLIIDELTHFTEKIYRFLRNRVRMVGITLPAQYRGKFPRILCGANPGGIGHQFVKATFIDGVAPLRIYRAANDEGGMLRQYIPAKLEDNPSMADQDPGYENRLNGLGSEALVKAMRDGDWDIIEGAFFDCWARNKHVVKPFTIPKHWTRLRAGDWGSAKPGAYGWFAVVEDDFLTPDGRVLPRGCMVMYREYYQIAKDKQGKFKPDVGLKMSAEATGKAIRLLDCGEIISDAVLDPAAFAVNGGKSIAEMMQADGAGASFRPADNTRVTGRGAMSGWMQMRGRLIGDEDGRPMLVFFDTCVHSIRTIPALMHDETKPEDLDTSQEDHPADMVRYGCMSRPWIRKAPESEAPKPKPGQVPLPQAPMPSSGKRIRL</sequence>
<dbReference type="AlphaFoldDB" id="A0A840MT63"/>
<dbReference type="EMBL" id="JACHIJ010000002">
    <property type="protein sequence ID" value="MBB5051133.1"/>
    <property type="molecule type" value="Genomic_DNA"/>
</dbReference>